<dbReference type="EMBL" id="ATAX01000017">
    <property type="protein sequence ID" value="EWM54165.1"/>
    <property type="molecule type" value="Genomic_DNA"/>
</dbReference>
<protein>
    <recommendedName>
        <fullName evidence="2">AAA+ ATPase domain-containing protein</fullName>
    </recommendedName>
</protein>
<evidence type="ECO:0000259" key="2">
    <source>
        <dbReference type="SMART" id="SM00382"/>
    </source>
</evidence>
<keyword evidence="4" id="KW-1185">Reference proteome</keyword>
<dbReference type="SMART" id="SM00382">
    <property type="entry name" value="AAA"/>
    <property type="match status" value="1"/>
</dbReference>
<dbReference type="InterPro" id="IPR003593">
    <property type="entry name" value="AAA+_ATPase"/>
</dbReference>
<dbReference type="PANTHER" id="PTHR32472:SF11">
    <property type="entry name" value="DISEASE RESISTANCE PROTEIN (TIR-NBS CLASS)"/>
    <property type="match status" value="1"/>
</dbReference>
<sequence>MTETGVCNTVESKILTLFSDISAVPVSWLWQPYIALGKITLLQGDPGCGKSSLMMSLIAELSKGGQTPDGRSFGSPKRVIYQCSEDGVKDTIKPRLVAAGADCRNIAFIDEEVYNGLTLDDERIRRAIIEWNPRLVVIDPIQSYIGNDSDLQMAGKARKLMRRIGMWASTYKCAVVLIGHFSKNEGAKDLYRGLGSIDVVAAARSVLQVERSSEDEDVRIVRQVKNSLESKGADLLFEIRPTTGFRWIGTSERPGIVLSCNSEPSIEELPINKHERAAFLLKMALEKGAVEAMEIKRLMAEYRIGEKTMNEVKIELGIKSYRKMKTWYWIMPGEAAKSSHSGGNNEGVKAQNQEF</sequence>
<dbReference type="AlphaFoldDB" id="W7UZK5"/>
<dbReference type="SUPFAM" id="SSF52540">
    <property type="entry name" value="P-loop containing nucleoside triphosphate hydrolases"/>
    <property type="match status" value="1"/>
</dbReference>
<dbReference type="GO" id="GO:0000725">
    <property type="term" value="P:recombinational repair"/>
    <property type="evidence" value="ECO:0007669"/>
    <property type="project" value="TreeGrafter"/>
</dbReference>
<gene>
    <name evidence="3" type="ORF">RF007C_02495</name>
</gene>
<dbReference type="Pfam" id="PF13481">
    <property type="entry name" value="AAA_25"/>
    <property type="match status" value="1"/>
</dbReference>
<reference evidence="3 4" key="1">
    <citation type="journal article" date="2014" name="PLoS ONE">
        <title>Rumen cellulosomics: divergent fiber-degrading strategies revealed by comparative genome-wide analysis of six ruminococcal strains.</title>
        <authorList>
            <person name="Dassa B."/>
            <person name="Borovok I."/>
            <person name="Ruimy-Israeli V."/>
            <person name="Lamed R."/>
            <person name="Flint H.J."/>
            <person name="Duncan S.H."/>
            <person name="Henrissat B."/>
            <person name="Coutinho P."/>
            <person name="Morrison M."/>
            <person name="Mosoni P."/>
            <person name="Yeoman C.J."/>
            <person name="White B.A."/>
            <person name="Bayer E.A."/>
        </authorList>
    </citation>
    <scope>NUCLEOTIDE SEQUENCE [LARGE SCALE GENOMIC DNA]</scope>
    <source>
        <strain evidence="3 4">007c</strain>
    </source>
</reference>
<evidence type="ECO:0000313" key="4">
    <source>
        <dbReference type="Proteomes" id="UP000019365"/>
    </source>
</evidence>
<proteinExistence type="predicted"/>
<dbReference type="Gene3D" id="3.40.50.300">
    <property type="entry name" value="P-loop containing nucleotide triphosphate hydrolases"/>
    <property type="match status" value="1"/>
</dbReference>
<dbReference type="InterPro" id="IPR027417">
    <property type="entry name" value="P-loop_NTPase"/>
</dbReference>
<dbReference type="PATRIC" id="fig|1341157.4.peg.1138"/>
<dbReference type="PANTHER" id="PTHR32472">
    <property type="entry name" value="DNA REPAIR PROTEIN RADA"/>
    <property type="match status" value="1"/>
</dbReference>
<dbReference type="eggNOG" id="COG3598">
    <property type="taxonomic scope" value="Bacteria"/>
</dbReference>
<feature type="region of interest" description="Disordered" evidence="1">
    <location>
        <begin position="336"/>
        <end position="355"/>
    </location>
</feature>
<comment type="caution">
    <text evidence="3">The sequence shown here is derived from an EMBL/GenBank/DDBJ whole genome shotgun (WGS) entry which is preliminary data.</text>
</comment>
<evidence type="ECO:0000256" key="1">
    <source>
        <dbReference type="SAM" id="MobiDB-lite"/>
    </source>
</evidence>
<name>W7UZK5_RUMFL</name>
<feature type="domain" description="AAA+ ATPase" evidence="2">
    <location>
        <begin position="36"/>
        <end position="213"/>
    </location>
</feature>
<organism evidence="3 4">
    <name type="scientific">Ruminococcus flavefaciens 007c</name>
    <dbReference type="NCBI Taxonomy" id="1341157"/>
    <lineage>
        <taxon>Bacteria</taxon>
        <taxon>Bacillati</taxon>
        <taxon>Bacillota</taxon>
        <taxon>Clostridia</taxon>
        <taxon>Eubacteriales</taxon>
        <taxon>Oscillospiraceae</taxon>
        <taxon>Ruminococcus</taxon>
    </lineage>
</organism>
<dbReference type="Proteomes" id="UP000019365">
    <property type="component" value="Unassembled WGS sequence"/>
</dbReference>
<accession>W7UZK5</accession>
<evidence type="ECO:0000313" key="3">
    <source>
        <dbReference type="EMBL" id="EWM54165.1"/>
    </source>
</evidence>